<protein>
    <submittedName>
        <fullName evidence="1">Uncharacterized protein</fullName>
    </submittedName>
</protein>
<feature type="non-terminal residue" evidence="1">
    <location>
        <position position="1"/>
    </location>
</feature>
<proteinExistence type="predicted"/>
<dbReference type="Proteomes" id="UP001432027">
    <property type="component" value="Unassembled WGS sequence"/>
</dbReference>
<evidence type="ECO:0000313" key="1">
    <source>
        <dbReference type="EMBL" id="GMS80757.1"/>
    </source>
</evidence>
<name>A0AAV5SBR4_9BILA</name>
<sequence>SFALQSRQEIIRIKLAKANLKMNSARAAPQHDVRKEKVPSQLFEELKPAMRRYAPNSLYLVSIFLHPDTLFQLASSLSRVTIGKVSFYNPEFPEDAYKLQTCITRLRSLILQVNPTQIISYLENGVERLRFSMKNSSFNSDLGKM</sequence>
<dbReference type="EMBL" id="BTSX01000001">
    <property type="protein sequence ID" value="GMS80757.1"/>
    <property type="molecule type" value="Genomic_DNA"/>
</dbReference>
<accession>A0AAV5SBR4</accession>
<comment type="caution">
    <text evidence="1">The sequence shown here is derived from an EMBL/GenBank/DDBJ whole genome shotgun (WGS) entry which is preliminary data.</text>
</comment>
<gene>
    <name evidence="1" type="ORF">PENTCL1PPCAC_2932</name>
</gene>
<dbReference type="AlphaFoldDB" id="A0AAV5SBR4"/>
<feature type="non-terminal residue" evidence="1">
    <location>
        <position position="145"/>
    </location>
</feature>
<reference evidence="1" key="1">
    <citation type="submission" date="2023-10" db="EMBL/GenBank/DDBJ databases">
        <title>Genome assembly of Pristionchus species.</title>
        <authorList>
            <person name="Yoshida K."/>
            <person name="Sommer R.J."/>
        </authorList>
    </citation>
    <scope>NUCLEOTIDE SEQUENCE</scope>
    <source>
        <strain evidence="1">RS0144</strain>
    </source>
</reference>
<evidence type="ECO:0000313" key="2">
    <source>
        <dbReference type="Proteomes" id="UP001432027"/>
    </source>
</evidence>
<keyword evidence="2" id="KW-1185">Reference proteome</keyword>
<organism evidence="1 2">
    <name type="scientific">Pristionchus entomophagus</name>
    <dbReference type="NCBI Taxonomy" id="358040"/>
    <lineage>
        <taxon>Eukaryota</taxon>
        <taxon>Metazoa</taxon>
        <taxon>Ecdysozoa</taxon>
        <taxon>Nematoda</taxon>
        <taxon>Chromadorea</taxon>
        <taxon>Rhabditida</taxon>
        <taxon>Rhabditina</taxon>
        <taxon>Diplogasteromorpha</taxon>
        <taxon>Diplogasteroidea</taxon>
        <taxon>Neodiplogasteridae</taxon>
        <taxon>Pristionchus</taxon>
    </lineage>
</organism>